<dbReference type="AlphaFoldDB" id="A0AAQ3L4B7"/>
<organism evidence="1 2">
    <name type="scientific">Canna indica</name>
    <name type="common">Indian-shot</name>
    <dbReference type="NCBI Taxonomy" id="4628"/>
    <lineage>
        <taxon>Eukaryota</taxon>
        <taxon>Viridiplantae</taxon>
        <taxon>Streptophyta</taxon>
        <taxon>Embryophyta</taxon>
        <taxon>Tracheophyta</taxon>
        <taxon>Spermatophyta</taxon>
        <taxon>Magnoliopsida</taxon>
        <taxon>Liliopsida</taxon>
        <taxon>Zingiberales</taxon>
        <taxon>Cannaceae</taxon>
        <taxon>Canna</taxon>
    </lineage>
</organism>
<reference evidence="1 2" key="1">
    <citation type="submission" date="2023-10" db="EMBL/GenBank/DDBJ databases">
        <title>Chromosome-scale genome assembly provides insights into flower coloration mechanisms of Canna indica.</title>
        <authorList>
            <person name="Li C."/>
        </authorList>
    </citation>
    <scope>NUCLEOTIDE SEQUENCE [LARGE SCALE GENOMIC DNA]</scope>
    <source>
        <tissue evidence="1">Flower</tissue>
    </source>
</reference>
<dbReference type="GO" id="GO:0007143">
    <property type="term" value="P:female meiotic nuclear division"/>
    <property type="evidence" value="ECO:0007669"/>
    <property type="project" value="InterPro"/>
</dbReference>
<name>A0AAQ3L4B7_9LILI</name>
<proteinExistence type="predicted"/>
<dbReference type="Proteomes" id="UP001327560">
    <property type="component" value="Chromosome 9"/>
</dbReference>
<protein>
    <submittedName>
        <fullName evidence="1">Protein XRI1-like</fullName>
    </submittedName>
</protein>
<dbReference type="GO" id="GO:0007140">
    <property type="term" value="P:male meiotic nuclear division"/>
    <property type="evidence" value="ECO:0007669"/>
    <property type="project" value="InterPro"/>
</dbReference>
<evidence type="ECO:0000313" key="1">
    <source>
        <dbReference type="EMBL" id="WOL20154.1"/>
    </source>
</evidence>
<accession>A0AAQ3L4B7</accession>
<sequence length="287" mass="31970">MMALDLHNSFLFPGQSPMDWDPHSTFGLGDLHEQFMPLEMENSPASSQASTGYLQDAVAEWSNLCKRRRLASSLAHDSMMTTTTTMGDELEDLFQVEFWDSNCYGDPLHGLNYMLQGEFSIPDDPLNILLKTKTQAAAALQPNQQQLSSSSSYEELQQYSSQVHEMDMIHKLRDAGKPSLSIPKVKALTLKECDRRQFKKNKTKTMTVVYPFAVVKPGGFDGDVTLDDINARLLRRPRRPVRHPVGEFANGPRVAAEGPGLSGKAVVSLTRIQTQGRGTITIIRTRG</sequence>
<keyword evidence="2" id="KW-1185">Reference proteome</keyword>
<dbReference type="PANTHER" id="PTHR33385:SF18">
    <property type="entry name" value="XRI1-LIKE PROTEIN"/>
    <property type="match status" value="1"/>
</dbReference>
<gene>
    <name evidence="1" type="ORF">Cni_G28956</name>
</gene>
<dbReference type="EMBL" id="CP136898">
    <property type="protein sequence ID" value="WOL20154.1"/>
    <property type="molecule type" value="Genomic_DNA"/>
</dbReference>
<dbReference type="PANTHER" id="PTHR33385">
    <property type="entry name" value="PROTEIN XRI1"/>
    <property type="match status" value="1"/>
</dbReference>
<evidence type="ECO:0000313" key="2">
    <source>
        <dbReference type="Proteomes" id="UP001327560"/>
    </source>
</evidence>
<dbReference type="InterPro" id="IPR039933">
    <property type="entry name" value="XRI1"/>
</dbReference>